<reference evidence="1 2" key="1">
    <citation type="submission" date="2015-12" db="EMBL/GenBank/DDBJ databases">
        <title>Genome sequence of Streptomyces sp. G25.</title>
        <authorList>
            <person name="Poehlein A."/>
            <person name="Roettig A."/>
            <person name="Hiessl S."/>
            <person name="Hauschild P."/>
            <person name="Schauer J."/>
            <person name="Madkour M.H."/>
            <person name="Al-Ansari A.M."/>
            <person name="Almakishah N.H."/>
            <person name="Steinbuechel A."/>
            <person name="Daniel R."/>
        </authorList>
    </citation>
    <scope>NUCLEOTIDE SEQUENCE [LARGE SCALE GENOMIC DNA]</scope>
    <source>
        <strain evidence="2">G25(2015)</strain>
    </source>
</reference>
<accession>A0A177HPW7</accession>
<proteinExistence type="predicted"/>
<dbReference type="PATRIC" id="fig|1716141.3.peg.4203"/>
<evidence type="ECO:0000313" key="1">
    <source>
        <dbReference type="EMBL" id="OAH12649.1"/>
    </source>
</evidence>
<comment type="caution">
    <text evidence="1">The sequence shown here is derived from an EMBL/GenBank/DDBJ whole genome shotgun (WGS) entry which is preliminary data.</text>
</comment>
<gene>
    <name evidence="1" type="ORF">STSP_39950</name>
</gene>
<name>A0A177HPW7_9ACTN</name>
<dbReference type="EMBL" id="LOHS01000088">
    <property type="protein sequence ID" value="OAH12649.1"/>
    <property type="molecule type" value="Genomic_DNA"/>
</dbReference>
<dbReference type="AlphaFoldDB" id="A0A177HPW7"/>
<dbReference type="Proteomes" id="UP000077381">
    <property type="component" value="Unassembled WGS sequence"/>
</dbReference>
<sequence length="31" mass="3325">MPAADERLLRVGHAPILLSPQTGVNVSLVNR</sequence>
<organism evidence="1 2">
    <name type="scientific">Streptomyces jeddahensis</name>
    <dbReference type="NCBI Taxonomy" id="1716141"/>
    <lineage>
        <taxon>Bacteria</taxon>
        <taxon>Bacillati</taxon>
        <taxon>Actinomycetota</taxon>
        <taxon>Actinomycetes</taxon>
        <taxon>Kitasatosporales</taxon>
        <taxon>Streptomycetaceae</taxon>
        <taxon>Streptomyces</taxon>
    </lineage>
</organism>
<evidence type="ECO:0000313" key="2">
    <source>
        <dbReference type="Proteomes" id="UP000077381"/>
    </source>
</evidence>
<protein>
    <submittedName>
        <fullName evidence="1">Uncharacterized protein</fullName>
    </submittedName>
</protein>
<keyword evidence="2" id="KW-1185">Reference proteome</keyword>